<keyword evidence="3 6" id="KW-0812">Transmembrane</keyword>
<evidence type="ECO:0000256" key="1">
    <source>
        <dbReference type="ARBA" id="ARBA00004141"/>
    </source>
</evidence>
<feature type="transmembrane region" description="Helical" evidence="6">
    <location>
        <begin position="118"/>
        <end position="139"/>
    </location>
</feature>
<dbReference type="GO" id="GO:0016020">
    <property type="term" value="C:membrane"/>
    <property type="evidence" value="ECO:0007669"/>
    <property type="project" value="UniProtKB-SubCell"/>
</dbReference>
<accession>A0A2S4KWV8</accession>
<sequence>MAPGKMIGSSPKIRRLARLRAGWLWRTKVWVLLILIFGNIFGDKDKLLPNRRDHSQVQRRGHPPADCAAYVLGVITTFANAWHADRTGQRSYHVSLALCLAMVTFIVAAATTNTAVRYVSMILMIPGLYSGFTTALAWISSTLPHWPLSTPSPAAPPYILVTCTPSLQSLDTPAPSSTIVCRSGCRGGVCAEAGVGEV</sequence>
<keyword evidence="4 6" id="KW-1133">Transmembrane helix</keyword>
<reference evidence="7 8" key="1">
    <citation type="submission" date="2018-01" db="EMBL/GenBank/DDBJ databases">
        <title>Harnessing the power of phylogenomics to disentangle the directionality and signatures of interkingdom host jumping in the parasitic fungal genus Tolypocladium.</title>
        <authorList>
            <person name="Quandt C.A."/>
            <person name="Patterson W."/>
            <person name="Spatafora J.W."/>
        </authorList>
    </citation>
    <scope>NUCLEOTIDE SEQUENCE [LARGE SCALE GENOMIC DNA]</scope>
    <source>
        <strain evidence="7 8">NRBC 100945</strain>
    </source>
</reference>
<organism evidence="7 8">
    <name type="scientific">Tolypocladium paradoxum</name>
    <dbReference type="NCBI Taxonomy" id="94208"/>
    <lineage>
        <taxon>Eukaryota</taxon>
        <taxon>Fungi</taxon>
        <taxon>Dikarya</taxon>
        <taxon>Ascomycota</taxon>
        <taxon>Pezizomycotina</taxon>
        <taxon>Sordariomycetes</taxon>
        <taxon>Hypocreomycetidae</taxon>
        <taxon>Hypocreales</taxon>
        <taxon>Ophiocordycipitaceae</taxon>
        <taxon>Tolypocladium</taxon>
    </lineage>
</organism>
<dbReference type="OrthoDB" id="2250022at2759"/>
<dbReference type="PANTHER" id="PTHR43791:SF92">
    <property type="entry name" value="AGL026WP"/>
    <property type="match status" value="1"/>
</dbReference>
<dbReference type="AlphaFoldDB" id="A0A2S4KWV8"/>
<dbReference type="Proteomes" id="UP000237481">
    <property type="component" value="Unassembled WGS sequence"/>
</dbReference>
<keyword evidence="2" id="KW-0813">Transport</keyword>
<dbReference type="SUPFAM" id="SSF103473">
    <property type="entry name" value="MFS general substrate transporter"/>
    <property type="match status" value="1"/>
</dbReference>
<feature type="transmembrane region" description="Helical" evidence="6">
    <location>
        <begin position="21"/>
        <end position="41"/>
    </location>
</feature>
<comment type="caution">
    <text evidence="7">The sequence shown here is derived from an EMBL/GenBank/DDBJ whole genome shotgun (WGS) entry which is preliminary data.</text>
</comment>
<dbReference type="PANTHER" id="PTHR43791">
    <property type="entry name" value="PERMEASE-RELATED"/>
    <property type="match status" value="1"/>
</dbReference>
<evidence type="ECO:0000256" key="6">
    <source>
        <dbReference type="SAM" id="Phobius"/>
    </source>
</evidence>
<evidence type="ECO:0000256" key="2">
    <source>
        <dbReference type="ARBA" id="ARBA00022448"/>
    </source>
</evidence>
<evidence type="ECO:0000256" key="4">
    <source>
        <dbReference type="ARBA" id="ARBA00022989"/>
    </source>
</evidence>
<keyword evidence="8" id="KW-1185">Reference proteome</keyword>
<name>A0A2S4KWV8_9HYPO</name>
<feature type="transmembrane region" description="Helical" evidence="6">
    <location>
        <begin position="94"/>
        <end position="112"/>
    </location>
</feature>
<dbReference type="InterPro" id="IPR036259">
    <property type="entry name" value="MFS_trans_sf"/>
</dbReference>
<evidence type="ECO:0000313" key="7">
    <source>
        <dbReference type="EMBL" id="POR34674.1"/>
    </source>
</evidence>
<comment type="subcellular location">
    <subcellularLocation>
        <location evidence="1">Membrane</location>
        <topology evidence="1">Multi-pass membrane protein</topology>
    </subcellularLocation>
</comment>
<evidence type="ECO:0000313" key="8">
    <source>
        <dbReference type="Proteomes" id="UP000237481"/>
    </source>
</evidence>
<evidence type="ECO:0000256" key="5">
    <source>
        <dbReference type="ARBA" id="ARBA00023136"/>
    </source>
</evidence>
<dbReference type="EMBL" id="PKSG01000496">
    <property type="protein sequence ID" value="POR34674.1"/>
    <property type="molecule type" value="Genomic_DNA"/>
</dbReference>
<protein>
    <submittedName>
        <fullName evidence="7">Pantothenate transporter liz1</fullName>
    </submittedName>
</protein>
<dbReference type="GO" id="GO:0022857">
    <property type="term" value="F:transmembrane transporter activity"/>
    <property type="evidence" value="ECO:0007669"/>
    <property type="project" value="TreeGrafter"/>
</dbReference>
<gene>
    <name evidence="7" type="ORF">TPAR_05138</name>
</gene>
<keyword evidence="5 6" id="KW-0472">Membrane</keyword>
<evidence type="ECO:0000256" key="3">
    <source>
        <dbReference type="ARBA" id="ARBA00022692"/>
    </source>
</evidence>
<proteinExistence type="predicted"/>